<name>A0A835GW43_9MAGN</name>
<dbReference type="GO" id="GO:0006357">
    <property type="term" value="P:regulation of transcription by RNA polymerase II"/>
    <property type="evidence" value="ECO:0007669"/>
    <property type="project" value="TreeGrafter"/>
</dbReference>
<dbReference type="Proteomes" id="UP000631114">
    <property type="component" value="Unassembled WGS sequence"/>
</dbReference>
<evidence type="ECO:0000256" key="2">
    <source>
        <dbReference type="ARBA" id="ARBA00010222"/>
    </source>
</evidence>
<keyword evidence="3" id="KW-0805">Transcription regulation</keyword>
<dbReference type="InterPro" id="IPR021629">
    <property type="entry name" value="Mediator_Med23"/>
</dbReference>
<keyword evidence="7" id="KW-1185">Reference proteome</keyword>
<proteinExistence type="inferred from homology"/>
<keyword evidence="5" id="KW-0539">Nucleus</keyword>
<organism evidence="6 7">
    <name type="scientific">Coptis chinensis</name>
    <dbReference type="NCBI Taxonomy" id="261450"/>
    <lineage>
        <taxon>Eukaryota</taxon>
        <taxon>Viridiplantae</taxon>
        <taxon>Streptophyta</taxon>
        <taxon>Embryophyta</taxon>
        <taxon>Tracheophyta</taxon>
        <taxon>Spermatophyta</taxon>
        <taxon>Magnoliopsida</taxon>
        <taxon>Ranunculales</taxon>
        <taxon>Ranunculaceae</taxon>
        <taxon>Coptidoideae</taxon>
        <taxon>Coptis</taxon>
    </lineage>
</organism>
<dbReference type="AlphaFoldDB" id="A0A835GW43"/>
<dbReference type="OrthoDB" id="9982951at2759"/>
<evidence type="ECO:0000256" key="1">
    <source>
        <dbReference type="ARBA" id="ARBA00004123"/>
    </source>
</evidence>
<accession>A0A835GW43</accession>
<evidence type="ECO:0008006" key="8">
    <source>
        <dbReference type="Google" id="ProtNLM"/>
    </source>
</evidence>
<comment type="caution">
    <text evidence="6">The sequence shown here is derived from an EMBL/GenBank/DDBJ whole genome shotgun (WGS) entry which is preliminary data.</text>
</comment>
<dbReference type="GO" id="GO:0005667">
    <property type="term" value="C:transcription regulator complex"/>
    <property type="evidence" value="ECO:0007669"/>
    <property type="project" value="TreeGrafter"/>
</dbReference>
<evidence type="ECO:0000256" key="4">
    <source>
        <dbReference type="ARBA" id="ARBA00023163"/>
    </source>
</evidence>
<evidence type="ECO:0000256" key="3">
    <source>
        <dbReference type="ARBA" id="ARBA00023015"/>
    </source>
</evidence>
<dbReference type="PANTHER" id="PTHR12691">
    <property type="entry name" value="MEDIATOR OF RNA POLYMERASE II TRANSCRIPTION SUBUNIT 23"/>
    <property type="match status" value="1"/>
</dbReference>
<evidence type="ECO:0000256" key="5">
    <source>
        <dbReference type="ARBA" id="ARBA00023242"/>
    </source>
</evidence>
<protein>
    <recommendedName>
        <fullName evidence="8">Mediator of RNA polymerase II transcription subunit 23</fullName>
    </recommendedName>
</protein>
<comment type="similarity">
    <text evidence="2">Belongs to the Mediator complex subunit 23 family.</text>
</comment>
<evidence type="ECO:0000313" key="7">
    <source>
        <dbReference type="Proteomes" id="UP000631114"/>
    </source>
</evidence>
<dbReference type="GO" id="GO:0016592">
    <property type="term" value="C:mediator complex"/>
    <property type="evidence" value="ECO:0007669"/>
    <property type="project" value="TreeGrafter"/>
</dbReference>
<gene>
    <name evidence="6" type="ORF">IFM89_039729</name>
</gene>
<dbReference type="GO" id="GO:0010628">
    <property type="term" value="P:positive regulation of gene expression"/>
    <property type="evidence" value="ECO:0007669"/>
    <property type="project" value="TreeGrafter"/>
</dbReference>
<dbReference type="PANTHER" id="PTHR12691:SF10">
    <property type="entry name" value="MEDIATOR OF RNA POLYMERASE II TRANSCRIPTION SUBUNIT 23"/>
    <property type="match status" value="1"/>
</dbReference>
<comment type="subcellular location">
    <subcellularLocation>
        <location evidence="1">Nucleus</location>
    </subcellularLocation>
</comment>
<sequence length="541" mass="60547">MDQRAAATVTSTSSRAAYQFHPSRSAIIDLFNLYLGRNSRQKSEDTITRETTPNKLQKRITALNRDLPPPNEQFLFDFEQLQSQFPDQDQVRAVTESVLIALVVQCCNHSPRAEFVLFAIRSLCSIGYVNWDSFLPSLLSSVSSAEMSVGQALSNAAPSNSLSQPGIMPSSSTVIPNSSNFQSSVPTSPLPSIHGIGSPVQLAPESLSASPVKSSDASYNKQQTVQRANAISCLRQMACTIILIALESNLKPVTHAEIFSHMLNWLVSWDQKKQVTDECDGSKAWKSDRALSEWLHSCLDVIWLLVDEIKCRVPFYELLRSGLQFIDNIPDDEALFTLILEIHRRRDMVAMHMQMLDQHLHCPSFGTHRLISQAYPSAAGEPLTNPRYPPITYPSVLGEPLHGEDLANAIQKGSLDWERALRCLRHALRSNPSPDWWRRVLIVAPCYRPHAQQLPTPGAVFSSEMICEAAIDRTMELLQSTNSGNTFLYNLLLHFCDIFCFRPTHHTSATQLVRHATSINLITSPLKVFAYFATLEVRFEA</sequence>
<reference evidence="6 7" key="1">
    <citation type="submission" date="2020-10" db="EMBL/GenBank/DDBJ databases">
        <title>The Coptis chinensis genome and diversification of protoberbering-type alkaloids.</title>
        <authorList>
            <person name="Wang B."/>
            <person name="Shu S."/>
            <person name="Song C."/>
            <person name="Liu Y."/>
        </authorList>
    </citation>
    <scope>NUCLEOTIDE SEQUENCE [LARGE SCALE GENOMIC DNA]</scope>
    <source>
        <strain evidence="6">HL-2020</strain>
        <tissue evidence="6">Leaf</tissue>
    </source>
</reference>
<evidence type="ECO:0000313" key="6">
    <source>
        <dbReference type="EMBL" id="KAF9587043.1"/>
    </source>
</evidence>
<keyword evidence="4" id="KW-0804">Transcription</keyword>
<dbReference type="EMBL" id="JADFTS010000056">
    <property type="protein sequence ID" value="KAF9587043.1"/>
    <property type="molecule type" value="Genomic_DNA"/>
</dbReference>